<dbReference type="HOGENOM" id="CLU_1512795_0_0_1"/>
<evidence type="ECO:0000313" key="4">
    <source>
        <dbReference type="EnsemblPlants" id="AET05398"/>
    </source>
</evidence>
<sequence length="178" mass="19522">MQAFVLKKRRELIEIVSEVDDKLSEAFHGGSQILESYLDDAIRGATIARKFDVIRYLPSPIDVSNYALDQNKNGEKVELSGSVDAPFVAKGVIKKGDFITNVNTGEKIQIYSLSKRHDDVIEFVDEAHAGEIVIVLAIVLKSGDTFTDGSVRYTMSSADVPTYSVSKDSGEKFSNGVN</sequence>
<dbReference type="SUPFAM" id="SSF50447">
    <property type="entry name" value="Translation proteins"/>
    <property type="match status" value="1"/>
</dbReference>
<accession>G7LAJ0</accession>
<evidence type="ECO:0000256" key="2">
    <source>
        <dbReference type="ARBA" id="ARBA00022917"/>
    </source>
</evidence>
<dbReference type="AlphaFoldDB" id="G7LAJ0"/>
<keyword evidence="5" id="KW-1185">Reference proteome</keyword>
<dbReference type="Proteomes" id="UP000002051">
    <property type="component" value="Chromosome 8"/>
</dbReference>
<dbReference type="GO" id="GO:0005739">
    <property type="term" value="C:mitochondrion"/>
    <property type="evidence" value="ECO:0000318"/>
    <property type="project" value="GO_Central"/>
</dbReference>
<dbReference type="EMBL" id="CM001224">
    <property type="protein sequence ID" value="AET05398.2"/>
    <property type="molecule type" value="Genomic_DNA"/>
</dbReference>
<evidence type="ECO:0000313" key="3">
    <source>
        <dbReference type="EMBL" id="AET05398.2"/>
    </source>
</evidence>
<protein>
    <submittedName>
        <fullName evidence="3">Translation elongation factor EF protein</fullName>
    </submittedName>
</protein>
<dbReference type="InterPro" id="IPR009000">
    <property type="entry name" value="Transl_B-barrel_sf"/>
</dbReference>
<gene>
    <name evidence="3" type="ordered locus">MTR_8g105040</name>
</gene>
<dbReference type="GO" id="GO:0003924">
    <property type="term" value="F:GTPase activity"/>
    <property type="evidence" value="ECO:0000318"/>
    <property type="project" value="GO_Central"/>
</dbReference>
<proteinExistence type="predicted"/>
<reference evidence="3 5" key="2">
    <citation type="journal article" date="2014" name="BMC Genomics">
        <title>An improved genome release (version Mt4.0) for the model legume Medicago truncatula.</title>
        <authorList>
            <person name="Tang H."/>
            <person name="Krishnakumar V."/>
            <person name="Bidwell S."/>
            <person name="Rosen B."/>
            <person name="Chan A."/>
            <person name="Zhou S."/>
            <person name="Gentzbittel L."/>
            <person name="Childs K.L."/>
            <person name="Yandell M."/>
            <person name="Gundlach H."/>
            <person name="Mayer K.F."/>
            <person name="Schwartz D.C."/>
            <person name="Town C.D."/>
        </authorList>
    </citation>
    <scope>GENOME REANNOTATION</scope>
    <source>
        <strain evidence="4 5">cv. Jemalong A17</strain>
    </source>
</reference>
<dbReference type="Gene3D" id="3.40.50.300">
    <property type="entry name" value="P-loop containing nucleotide triphosphate hydrolases"/>
    <property type="match status" value="1"/>
</dbReference>
<accession>A0A0C3Y804</accession>
<dbReference type="PaxDb" id="3880-AET05398"/>
<reference evidence="3 5" key="1">
    <citation type="journal article" date="2011" name="Nature">
        <title>The Medicago genome provides insight into the evolution of rhizobial symbioses.</title>
        <authorList>
            <person name="Young N.D."/>
            <person name="Debelle F."/>
            <person name="Oldroyd G.E."/>
            <person name="Geurts R."/>
            <person name="Cannon S.B."/>
            <person name="Udvardi M.K."/>
            <person name="Benedito V.A."/>
            <person name="Mayer K.F."/>
            <person name="Gouzy J."/>
            <person name="Schoof H."/>
            <person name="Van de Peer Y."/>
            <person name="Proost S."/>
            <person name="Cook D.R."/>
            <person name="Meyers B.C."/>
            <person name="Spannagl M."/>
            <person name="Cheung F."/>
            <person name="De Mita S."/>
            <person name="Krishnakumar V."/>
            <person name="Gundlach H."/>
            <person name="Zhou S."/>
            <person name="Mudge J."/>
            <person name="Bharti A.K."/>
            <person name="Murray J.D."/>
            <person name="Naoumkina M.A."/>
            <person name="Rosen B."/>
            <person name="Silverstein K.A."/>
            <person name="Tang H."/>
            <person name="Rombauts S."/>
            <person name="Zhao P.X."/>
            <person name="Zhou P."/>
            <person name="Barbe V."/>
            <person name="Bardou P."/>
            <person name="Bechner M."/>
            <person name="Bellec A."/>
            <person name="Berger A."/>
            <person name="Berges H."/>
            <person name="Bidwell S."/>
            <person name="Bisseling T."/>
            <person name="Choisne N."/>
            <person name="Couloux A."/>
            <person name="Denny R."/>
            <person name="Deshpande S."/>
            <person name="Dai X."/>
            <person name="Doyle J.J."/>
            <person name="Dudez A.M."/>
            <person name="Farmer A.D."/>
            <person name="Fouteau S."/>
            <person name="Franken C."/>
            <person name="Gibelin C."/>
            <person name="Gish J."/>
            <person name="Goldstein S."/>
            <person name="Gonzalez A.J."/>
            <person name="Green P.J."/>
            <person name="Hallab A."/>
            <person name="Hartog M."/>
            <person name="Hua A."/>
            <person name="Humphray S.J."/>
            <person name="Jeong D.H."/>
            <person name="Jing Y."/>
            <person name="Jocker A."/>
            <person name="Kenton S.M."/>
            <person name="Kim D.J."/>
            <person name="Klee K."/>
            <person name="Lai H."/>
            <person name="Lang C."/>
            <person name="Lin S."/>
            <person name="Macmil S.L."/>
            <person name="Magdelenat G."/>
            <person name="Matthews L."/>
            <person name="McCorrison J."/>
            <person name="Monaghan E.L."/>
            <person name="Mun J.H."/>
            <person name="Najar F.Z."/>
            <person name="Nicholson C."/>
            <person name="Noirot C."/>
            <person name="O'Bleness M."/>
            <person name="Paule C.R."/>
            <person name="Poulain J."/>
            <person name="Prion F."/>
            <person name="Qin B."/>
            <person name="Qu C."/>
            <person name="Retzel E.F."/>
            <person name="Riddle C."/>
            <person name="Sallet E."/>
            <person name="Samain S."/>
            <person name="Samson N."/>
            <person name="Sanders I."/>
            <person name="Saurat O."/>
            <person name="Scarpelli C."/>
            <person name="Schiex T."/>
            <person name="Segurens B."/>
            <person name="Severin A.J."/>
            <person name="Sherrier D.J."/>
            <person name="Shi R."/>
            <person name="Sims S."/>
            <person name="Singer S.R."/>
            <person name="Sinharoy S."/>
            <person name="Sterck L."/>
            <person name="Viollet A."/>
            <person name="Wang B.B."/>
            <person name="Wang K."/>
            <person name="Wang M."/>
            <person name="Wang X."/>
            <person name="Warfsmann J."/>
            <person name="Weissenbach J."/>
            <person name="White D.D."/>
            <person name="White J.D."/>
            <person name="Wiley G.B."/>
            <person name="Wincker P."/>
            <person name="Xing Y."/>
            <person name="Yang L."/>
            <person name="Yao Z."/>
            <person name="Ying F."/>
            <person name="Zhai J."/>
            <person name="Zhou L."/>
            <person name="Zuber A."/>
            <person name="Denarie J."/>
            <person name="Dixon R.A."/>
            <person name="May G.D."/>
            <person name="Schwartz D.C."/>
            <person name="Rogers J."/>
            <person name="Quetier F."/>
            <person name="Town C.D."/>
            <person name="Roe B.A."/>
        </authorList>
    </citation>
    <scope>NUCLEOTIDE SEQUENCE [LARGE SCALE GENOMIC DNA]</scope>
    <source>
        <strain evidence="3">A17</strain>
        <strain evidence="4 5">cv. Jemalong A17</strain>
    </source>
</reference>
<evidence type="ECO:0000313" key="5">
    <source>
        <dbReference type="Proteomes" id="UP000002051"/>
    </source>
</evidence>
<keyword evidence="1 3" id="KW-0251">Elongation factor</keyword>
<organism evidence="3 5">
    <name type="scientific">Medicago truncatula</name>
    <name type="common">Barrel medic</name>
    <name type="synonym">Medicago tribuloides</name>
    <dbReference type="NCBI Taxonomy" id="3880"/>
    <lineage>
        <taxon>Eukaryota</taxon>
        <taxon>Viridiplantae</taxon>
        <taxon>Streptophyta</taxon>
        <taxon>Embryophyta</taxon>
        <taxon>Tracheophyta</taxon>
        <taxon>Spermatophyta</taxon>
        <taxon>Magnoliopsida</taxon>
        <taxon>eudicotyledons</taxon>
        <taxon>Gunneridae</taxon>
        <taxon>Pentapetalae</taxon>
        <taxon>rosids</taxon>
        <taxon>fabids</taxon>
        <taxon>Fabales</taxon>
        <taxon>Fabaceae</taxon>
        <taxon>Papilionoideae</taxon>
        <taxon>50 kb inversion clade</taxon>
        <taxon>NPAAA clade</taxon>
        <taxon>Hologalegina</taxon>
        <taxon>IRL clade</taxon>
        <taxon>Trifolieae</taxon>
        <taxon>Medicago</taxon>
    </lineage>
</organism>
<name>G7LAJ0_MEDTR</name>
<dbReference type="GO" id="GO:0070125">
    <property type="term" value="P:mitochondrial translational elongation"/>
    <property type="evidence" value="ECO:0000318"/>
    <property type="project" value="GO_Central"/>
</dbReference>
<dbReference type="STRING" id="3880.G7LAJ0"/>
<keyword evidence="2" id="KW-0648">Protein biosynthesis</keyword>
<dbReference type="InterPro" id="IPR027417">
    <property type="entry name" value="P-loop_NTPase"/>
</dbReference>
<dbReference type="GO" id="GO:0003746">
    <property type="term" value="F:translation elongation factor activity"/>
    <property type="evidence" value="ECO:0000318"/>
    <property type="project" value="GO_Central"/>
</dbReference>
<dbReference type="Gene3D" id="2.40.30.10">
    <property type="entry name" value="Translation factors"/>
    <property type="match status" value="1"/>
</dbReference>
<dbReference type="EnsemblPlants" id="AET05398">
    <property type="protein sequence ID" value="AET05398"/>
    <property type="gene ID" value="MTR_8g105040"/>
</dbReference>
<dbReference type="PANTHER" id="PTHR43636:SF2">
    <property type="entry name" value="ELONGATION FACTOR G, MITOCHONDRIAL"/>
    <property type="match status" value="1"/>
</dbReference>
<dbReference type="eggNOG" id="KOG0465">
    <property type="taxonomic scope" value="Eukaryota"/>
</dbReference>
<evidence type="ECO:0000256" key="1">
    <source>
        <dbReference type="ARBA" id="ARBA00022768"/>
    </source>
</evidence>
<reference evidence="4" key="3">
    <citation type="submission" date="2015-04" db="UniProtKB">
        <authorList>
            <consortium name="EnsemblPlants"/>
        </authorList>
    </citation>
    <scope>IDENTIFICATION</scope>
    <source>
        <strain evidence="4">cv. Jemalong A17</strain>
    </source>
</reference>
<dbReference type="PANTHER" id="PTHR43636">
    <property type="entry name" value="ELONGATION FACTOR G, MITOCHONDRIAL"/>
    <property type="match status" value="1"/>
</dbReference>